<organism evidence="4 5">
    <name type="scientific">Actinomadura rayongensis</name>
    <dbReference type="NCBI Taxonomy" id="1429076"/>
    <lineage>
        <taxon>Bacteria</taxon>
        <taxon>Bacillati</taxon>
        <taxon>Actinomycetota</taxon>
        <taxon>Actinomycetes</taxon>
        <taxon>Streptosporangiales</taxon>
        <taxon>Thermomonosporaceae</taxon>
        <taxon>Actinomadura</taxon>
    </lineage>
</organism>
<dbReference type="EMBL" id="WUTW01000009">
    <property type="protein sequence ID" value="MXQ67839.1"/>
    <property type="molecule type" value="Genomic_DNA"/>
</dbReference>
<protein>
    <submittedName>
        <fullName evidence="4">Hydantoinase/oxoprolinase family protein</fullName>
    </submittedName>
</protein>
<feature type="domain" description="Acetophenone carboxylase-like C-terminal" evidence="3">
    <location>
        <begin position="583"/>
        <end position="652"/>
    </location>
</feature>
<sequence length="671" mass="69772">MAVDVGGTFVDVTLADLATGRRWVRKVLSDEGPRRAFVRGLEAVCADAGIAVGALDRVVHGMTLSTNAILQAAETGTAAVVTAGFRDVLEIGRHDAPRSGNTFRWLKPRRPVGRDRIVEVAERVTWDGTVLVPLTEAEQDAAVAALRALKPTAVAVSLLYGYAHPEHERRLAEAIRTSLPGVHVTCSHEVLPQAGEYERSTATVLNAYTMPSVSDYLTGLLSDLSDIGVRAPLYIMASDGGVLGAADAGRLPITTVLSGPAGGAAGAARFAAGRGASRILTLDVGGTSSDVACADDGAVDLTVDAHIGAFPVALPVLDVNTVGAGGGSIARAAGGRFTVGPASAGARPGPVCYGRGGTEPTVTDALLVLGWLPERIAGGALTLAREAAREAIRTRLAEPLGIDVTAAAAGTVRLANAQMADAIRRISTERGRDPRDYALLPFGGAGGLHAVEVARLLRVPRVLVPPAPGVFTTEGLLAADVRRHLVRSFPRPLPLGAAGDLDAAYADLERQAAELLDAGAATEGHDLVRYLDLRYAGQGYELIIEATEDVAAAFHDAHETRYRYRLPDAPVEIVRARLAVSGRLAHADRPAAEPAESAAGPGRRDLYFDGHGWLPATIHERAGLRPGDAVRGPAVVQEYDATTILPPGATAVVAADGALTITVTDEPERSA</sequence>
<dbReference type="AlphaFoldDB" id="A0A6I4WAD9"/>
<dbReference type="Pfam" id="PF19278">
    <property type="entry name" value="Hydant_A_C"/>
    <property type="match status" value="1"/>
</dbReference>
<dbReference type="Pfam" id="PF01968">
    <property type="entry name" value="Hydantoinase_A"/>
    <property type="match status" value="1"/>
</dbReference>
<proteinExistence type="predicted"/>
<reference evidence="4 5" key="1">
    <citation type="submission" date="2019-12" db="EMBL/GenBank/DDBJ databases">
        <title>Nocardia macrotermitis sp. nov. and Nocardia aurantia sp. nov., isolated from the gut of the fungus growing-termite Macrotermes natalensis.</title>
        <authorList>
            <person name="Christine B."/>
            <person name="Rene B."/>
        </authorList>
    </citation>
    <scope>NUCLEOTIDE SEQUENCE [LARGE SCALE GENOMIC DNA]</scope>
    <source>
        <strain evidence="4 5">DSM 102126</strain>
    </source>
</reference>
<gene>
    <name evidence="4" type="ORF">GQ466_27845</name>
</gene>
<evidence type="ECO:0000313" key="4">
    <source>
        <dbReference type="EMBL" id="MXQ67839.1"/>
    </source>
</evidence>
<dbReference type="GO" id="GO:0005829">
    <property type="term" value="C:cytosol"/>
    <property type="evidence" value="ECO:0007669"/>
    <property type="project" value="TreeGrafter"/>
</dbReference>
<dbReference type="Pfam" id="PF05378">
    <property type="entry name" value="Hydant_A_N"/>
    <property type="match status" value="1"/>
</dbReference>
<dbReference type="RefSeq" id="WP_161106033.1">
    <property type="nucleotide sequence ID" value="NZ_JBHLYI010000015.1"/>
</dbReference>
<dbReference type="PANTHER" id="PTHR11365">
    <property type="entry name" value="5-OXOPROLINASE RELATED"/>
    <property type="match status" value="1"/>
</dbReference>
<dbReference type="InterPro" id="IPR045079">
    <property type="entry name" value="Oxoprolinase-like"/>
</dbReference>
<feature type="domain" description="Hydantoinase/oxoprolinase N-terminal" evidence="2">
    <location>
        <begin position="1"/>
        <end position="177"/>
    </location>
</feature>
<evidence type="ECO:0000259" key="1">
    <source>
        <dbReference type="Pfam" id="PF01968"/>
    </source>
</evidence>
<evidence type="ECO:0000313" key="5">
    <source>
        <dbReference type="Proteomes" id="UP000431901"/>
    </source>
</evidence>
<accession>A0A6I4WAD9</accession>
<feature type="domain" description="Hydantoinase A/oxoprolinase" evidence="1">
    <location>
        <begin position="199"/>
        <end position="483"/>
    </location>
</feature>
<dbReference type="GO" id="GO:0006749">
    <property type="term" value="P:glutathione metabolic process"/>
    <property type="evidence" value="ECO:0007669"/>
    <property type="project" value="TreeGrafter"/>
</dbReference>
<dbReference type="Proteomes" id="UP000431901">
    <property type="component" value="Unassembled WGS sequence"/>
</dbReference>
<dbReference type="GO" id="GO:0017168">
    <property type="term" value="F:5-oxoprolinase (ATP-hydrolyzing) activity"/>
    <property type="evidence" value="ECO:0007669"/>
    <property type="project" value="TreeGrafter"/>
</dbReference>
<name>A0A6I4WAD9_9ACTN</name>
<dbReference type="InterPro" id="IPR008040">
    <property type="entry name" value="Hydant_A_N"/>
</dbReference>
<evidence type="ECO:0000259" key="2">
    <source>
        <dbReference type="Pfam" id="PF05378"/>
    </source>
</evidence>
<dbReference type="InterPro" id="IPR002821">
    <property type="entry name" value="Hydantoinase_A"/>
</dbReference>
<evidence type="ECO:0000259" key="3">
    <source>
        <dbReference type="Pfam" id="PF19278"/>
    </source>
</evidence>
<dbReference type="PANTHER" id="PTHR11365:SF23">
    <property type="entry name" value="HYPOTHETICAL 5-OXOPROLINASE (EUROFUNG)-RELATED"/>
    <property type="match status" value="1"/>
</dbReference>
<dbReference type="InterPro" id="IPR049517">
    <property type="entry name" value="ACX-like_C"/>
</dbReference>
<comment type="caution">
    <text evidence="4">The sequence shown here is derived from an EMBL/GenBank/DDBJ whole genome shotgun (WGS) entry which is preliminary data.</text>
</comment>
<keyword evidence="5" id="KW-1185">Reference proteome</keyword>
<dbReference type="OrthoDB" id="9768323at2"/>